<gene>
    <name evidence="2" type="ORF">M0R45_007126</name>
</gene>
<evidence type="ECO:0000313" key="3">
    <source>
        <dbReference type="Proteomes" id="UP001457282"/>
    </source>
</evidence>
<proteinExistence type="predicted"/>
<accession>A0AAW1YSJ8</accession>
<feature type="compositionally biased region" description="Basic and acidic residues" evidence="1">
    <location>
        <begin position="102"/>
        <end position="113"/>
    </location>
</feature>
<sequence>MVKVEVTSPAMHGSLFPRKMVSASADCTKFQVLFNGVNFKIYHKVTGHKALRKEVDMALLRPLPPQEKYYAFKFSDTSREFSISCFSINANSSKFQVQDVSNTKEEKTQRMEDIGEGTQVEVFNDEDGFQGSL</sequence>
<organism evidence="2 3">
    <name type="scientific">Rubus argutus</name>
    <name type="common">Southern blackberry</name>
    <dbReference type="NCBI Taxonomy" id="59490"/>
    <lineage>
        <taxon>Eukaryota</taxon>
        <taxon>Viridiplantae</taxon>
        <taxon>Streptophyta</taxon>
        <taxon>Embryophyta</taxon>
        <taxon>Tracheophyta</taxon>
        <taxon>Spermatophyta</taxon>
        <taxon>Magnoliopsida</taxon>
        <taxon>eudicotyledons</taxon>
        <taxon>Gunneridae</taxon>
        <taxon>Pentapetalae</taxon>
        <taxon>rosids</taxon>
        <taxon>fabids</taxon>
        <taxon>Rosales</taxon>
        <taxon>Rosaceae</taxon>
        <taxon>Rosoideae</taxon>
        <taxon>Rosoideae incertae sedis</taxon>
        <taxon>Rubus</taxon>
    </lineage>
</organism>
<feature type="region of interest" description="Disordered" evidence="1">
    <location>
        <begin position="97"/>
        <end position="117"/>
    </location>
</feature>
<comment type="caution">
    <text evidence="2">The sequence shown here is derived from an EMBL/GenBank/DDBJ whole genome shotgun (WGS) entry which is preliminary data.</text>
</comment>
<keyword evidence="3" id="KW-1185">Reference proteome</keyword>
<name>A0AAW1YSJ8_RUBAR</name>
<reference evidence="2 3" key="1">
    <citation type="journal article" date="2023" name="G3 (Bethesda)">
        <title>A chromosome-length genome assembly and annotation of blackberry (Rubus argutus, cv. 'Hillquist').</title>
        <authorList>
            <person name="Bruna T."/>
            <person name="Aryal R."/>
            <person name="Dudchenko O."/>
            <person name="Sargent D.J."/>
            <person name="Mead D."/>
            <person name="Buti M."/>
            <person name="Cavallini A."/>
            <person name="Hytonen T."/>
            <person name="Andres J."/>
            <person name="Pham M."/>
            <person name="Weisz D."/>
            <person name="Mascagni F."/>
            <person name="Usai G."/>
            <person name="Natali L."/>
            <person name="Bassil N."/>
            <person name="Fernandez G.E."/>
            <person name="Lomsadze A."/>
            <person name="Armour M."/>
            <person name="Olukolu B."/>
            <person name="Poorten T."/>
            <person name="Britton C."/>
            <person name="Davik J."/>
            <person name="Ashrafi H."/>
            <person name="Aiden E.L."/>
            <person name="Borodovsky M."/>
            <person name="Worthington M."/>
        </authorList>
    </citation>
    <scope>NUCLEOTIDE SEQUENCE [LARGE SCALE GENOMIC DNA]</scope>
    <source>
        <strain evidence="2">PI 553951</strain>
    </source>
</reference>
<dbReference type="EMBL" id="JBEDUW010000001">
    <property type="protein sequence ID" value="KAK9951690.1"/>
    <property type="molecule type" value="Genomic_DNA"/>
</dbReference>
<evidence type="ECO:0000256" key="1">
    <source>
        <dbReference type="SAM" id="MobiDB-lite"/>
    </source>
</evidence>
<protein>
    <submittedName>
        <fullName evidence="2">Uncharacterized protein</fullName>
    </submittedName>
</protein>
<evidence type="ECO:0000313" key="2">
    <source>
        <dbReference type="EMBL" id="KAK9951690.1"/>
    </source>
</evidence>
<dbReference type="AlphaFoldDB" id="A0AAW1YSJ8"/>
<dbReference type="Proteomes" id="UP001457282">
    <property type="component" value="Unassembled WGS sequence"/>
</dbReference>